<dbReference type="EC" id="2.7.7.6" evidence="4"/>
<evidence type="ECO:0000256" key="7">
    <source>
        <dbReference type="ARBA" id="ARBA00022695"/>
    </source>
</evidence>
<evidence type="ECO:0000256" key="8">
    <source>
        <dbReference type="ARBA" id="ARBA00023163"/>
    </source>
</evidence>
<gene>
    <name evidence="15" type="primary">rpoBa</name>
</gene>
<keyword evidence="6" id="KW-0808">Transferase</keyword>
<name>A0A0D6E1J4_TYDEX</name>
<keyword evidence="7" id="KW-0548">Nucleotidyltransferase</keyword>
<evidence type="ECO:0000256" key="9">
    <source>
        <dbReference type="ARBA" id="ARBA00026088"/>
    </source>
</evidence>
<dbReference type="SUPFAM" id="SSF64484">
    <property type="entry name" value="beta and beta-prime subunits of DNA dependent RNA-polymerase"/>
    <property type="match status" value="1"/>
</dbReference>
<comment type="similarity">
    <text evidence="3 12">Belongs to the RNA polymerase beta chain family.</text>
</comment>
<evidence type="ECO:0000256" key="4">
    <source>
        <dbReference type="ARBA" id="ARBA00012418"/>
    </source>
</evidence>
<dbReference type="Pfam" id="PF04565">
    <property type="entry name" value="RNA_pol_Rpb2_3"/>
    <property type="match status" value="1"/>
</dbReference>
<accession>A0A0D6E1J4</accession>
<sequence length="602" mass="70277">MPIMYYYFIFYRFLFFLSDFLVFQRKSFNLFLNSKLGEEFQKIQPFSYPNNFNKNWKFSIHFLYKSIKFLKPILSLEESIVFSKTYCCHFYVPIQFWNSLNKNISLQWVFLGTLPLLTRRGHFIVNGIPRIILNQIVRRPGIYFHKEKNKMTSRLFYGEIISNRGPWIRVEIDNRKKISICYKRTKSIPLSHFLQKFSQKYIDYCLQENNIKKKKVFQNILKDIPLQNDAFPDRDLYLDLGSIGRSNLNKKLNLWLSTYTLTPLDLLAIAAHLDQLTRKFNLDLLDDIDNLKNRKLKTIGELLKNQIQRGLGRLQKLFLKKDRLKTTPPFSVLNHQPINSTLKEFFHSNQLSQYLDQSNPLAELTHKRRLSCLGSGGINRDTPGMDIRGIHITHYGRICPIETPEGKNAGLVNSLTLAATITDEGLLETPFLEVFKKHLQNQKKVNFFSAENQEFEKIILSSKLPKNQNVGILQLQIQNFSKCSMNAITLSIQTPQQFISIATSCIPFIEHDDANRGLMGSNMQRQALPLLTLEPPFVTTFNTFKILTDLRNIPSSPKSGLIIYISQQKIILYLPKNTKQLCFRKLNLTPKIQFMKFIQNFD</sequence>
<evidence type="ECO:0000256" key="1">
    <source>
        <dbReference type="ARBA" id="ARBA00004026"/>
    </source>
</evidence>
<dbReference type="AlphaFoldDB" id="A0A0D6E1J4"/>
<dbReference type="GO" id="GO:0006351">
    <property type="term" value="P:DNA-templated transcription"/>
    <property type="evidence" value="ECO:0007669"/>
    <property type="project" value="InterPro"/>
</dbReference>
<evidence type="ECO:0000256" key="6">
    <source>
        <dbReference type="ARBA" id="ARBA00022679"/>
    </source>
</evidence>
<dbReference type="PANTHER" id="PTHR20856">
    <property type="entry name" value="DNA-DIRECTED RNA POLYMERASE I SUBUNIT 2"/>
    <property type="match status" value="1"/>
</dbReference>
<dbReference type="InterPro" id="IPR007645">
    <property type="entry name" value="RNA_pol_Rpb2_3"/>
</dbReference>
<keyword evidence="8" id="KW-0804">Transcription</keyword>
<comment type="function">
    <text evidence="1">DNA-dependent RNA polymerase catalyzes the transcription of DNA into RNA using the four ribonucleoside triphosphates as substrates.</text>
</comment>
<evidence type="ECO:0000313" key="15">
    <source>
        <dbReference type="EMBL" id="CEO91094.1"/>
    </source>
</evidence>
<dbReference type="Pfam" id="PF04561">
    <property type="entry name" value="RNA_pol_Rpb2_2"/>
    <property type="match status" value="1"/>
</dbReference>
<reference evidence="15" key="1">
    <citation type="journal article" date="2015" name="BMC Genomics">
        <title>The chloroplast genomes of Bryopsis plumosa and Tydemania expeditionis (Bryopsidales, Chlorophyta): compact genomes and genes of bacterial origin.</title>
        <authorList>
            <person name="Leliaert F."/>
            <person name="Lopez-Bautista J.M."/>
        </authorList>
    </citation>
    <scope>NUCLEOTIDE SEQUENCE</scope>
    <source>
        <strain evidence="15">FL1151</strain>
    </source>
</reference>
<evidence type="ECO:0000256" key="11">
    <source>
        <dbReference type="ARBA" id="ARBA00048552"/>
    </source>
</evidence>
<keyword evidence="15" id="KW-0934">Plastid</keyword>
<evidence type="ECO:0000256" key="12">
    <source>
        <dbReference type="RuleBase" id="RU000434"/>
    </source>
</evidence>
<dbReference type="GO" id="GO:0003899">
    <property type="term" value="F:DNA-directed RNA polymerase activity"/>
    <property type="evidence" value="ECO:0007669"/>
    <property type="project" value="UniProtKB-EC"/>
</dbReference>
<feature type="domain" description="RNA polymerase Rpb2" evidence="14">
    <location>
        <begin position="353"/>
        <end position="421"/>
    </location>
</feature>
<dbReference type="InterPro" id="IPR007642">
    <property type="entry name" value="RNA_pol_Rpb2_2"/>
</dbReference>
<dbReference type="GO" id="GO:0000428">
    <property type="term" value="C:DNA-directed RNA polymerase complex"/>
    <property type="evidence" value="ECO:0007669"/>
    <property type="project" value="UniProtKB-KW"/>
</dbReference>
<geneLocation type="chloroplast" evidence="15"/>
<evidence type="ECO:0000256" key="10">
    <source>
        <dbReference type="ARBA" id="ARBA00032782"/>
    </source>
</evidence>
<evidence type="ECO:0000256" key="3">
    <source>
        <dbReference type="ARBA" id="ARBA00006835"/>
    </source>
</evidence>
<dbReference type="RefSeq" id="YP_009130564.1">
    <property type="nucleotide sequence ID" value="NC_026796.1"/>
</dbReference>
<comment type="catalytic activity">
    <reaction evidence="11">
        <text>RNA(n) + a ribonucleoside 5'-triphosphate = RNA(n+1) + diphosphate</text>
        <dbReference type="Rhea" id="RHEA:21248"/>
        <dbReference type="Rhea" id="RHEA-COMP:14527"/>
        <dbReference type="Rhea" id="RHEA-COMP:17342"/>
        <dbReference type="ChEBI" id="CHEBI:33019"/>
        <dbReference type="ChEBI" id="CHEBI:61557"/>
        <dbReference type="ChEBI" id="CHEBI:140395"/>
        <dbReference type="EC" id="2.7.7.6"/>
    </reaction>
</comment>
<evidence type="ECO:0000259" key="14">
    <source>
        <dbReference type="Pfam" id="PF04565"/>
    </source>
</evidence>
<comment type="subunit">
    <text evidence="9">In plastids the minimal PEP RNA polymerase catalytic core is composed of four subunits: alpha, beta, beta', and beta''. When a (nuclear-encoded) sigma factor is associated with the core the holoenzyme is formed, which can initiate transcription.</text>
</comment>
<evidence type="ECO:0000256" key="2">
    <source>
        <dbReference type="ARBA" id="ARBA00004474"/>
    </source>
</evidence>
<evidence type="ECO:0000259" key="13">
    <source>
        <dbReference type="Pfam" id="PF04561"/>
    </source>
</evidence>
<keyword evidence="5" id="KW-0240">DNA-directed RNA polymerase</keyword>
<organism evidence="15">
    <name type="scientific">Tydemania expeditionis</name>
    <name type="common">Green alga</name>
    <dbReference type="NCBI Taxonomy" id="325645"/>
    <lineage>
        <taxon>Eukaryota</taxon>
        <taxon>Viridiplantae</taxon>
        <taxon>Chlorophyta</taxon>
        <taxon>core chlorophytes</taxon>
        <taxon>Ulvophyceae</taxon>
        <taxon>TCBD clade</taxon>
        <taxon>Bryopsidales</taxon>
        <taxon>Halimedineae</taxon>
        <taxon>Halimedaceae</taxon>
        <taxon>Udoteae</taxon>
        <taxon>Tydemania</taxon>
    </lineage>
</organism>
<proteinExistence type="inferred from homology"/>
<dbReference type="InterPro" id="IPR015712">
    <property type="entry name" value="DNA-dir_RNA_pol_su2"/>
</dbReference>
<dbReference type="GeneID" id="24020527"/>
<keyword evidence="15" id="KW-0150">Chloroplast</keyword>
<evidence type="ECO:0000256" key="5">
    <source>
        <dbReference type="ARBA" id="ARBA00022478"/>
    </source>
</evidence>
<feature type="domain" description="RNA polymerase Rpb2" evidence="13">
    <location>
        <begin position="233"/>
        <end position="297"/>
    </location>
</feature>
<dbReference type="Gene3D" id="3.90.1100.10">
    <property type="match status" value="3"/>
</dbReference>
<dbReference type="EMBL" id="LN810505">
    <property type="protein sequence ID" value="CEO91094.1"/>
    <property type="molecule type" value="Genomic_DNA"/>
</dbReference>
<protein>
    <recommendedName>
        <fullName evidence="4">DNA-directed RNA polymerase</fullName>
        <ecNumber evidence="4">2.7.7.6</ecNumber>
    </recommendedName>
    <alternativeName>
        <fullName evidence="10">PEP</fullName>
    </alternativeName>
</protein>
<dbReference type="GO" id="GO:0003677">
    <property type="term" value="F:DNA binding"/>
    <property type="evidence" value="ECO:0007669"/>
    <property type="project" value="InterPro"/>
</dbReference>
<comment type="subcellular location">
    <subcellularLocation>
        <location evidence="2">Plastid</location>
    </subcellularLocation>
</comment>
<dbReference type="GO" id="GO:0032549">
    <property type="term" value="F:ribonucleoside binding"/>
    <property type="evidence" value="ECO:0007669"/>
    <property type="project" value="InterPro"/>
</dbReference>